<organism evidence="1 2">
    <name type="scientific">Spirosoma validum</name>
    <dbReference type="NCBI Taxonomy" id="2771355"/>
    <lineage>
        <taxon>Bacteria</taxon>
        <taxon>Pseudomonadati</taxon>
        <taxon>Bacteroidota</taxon>
        <taxon>Cytophagia</taxon>
        <taxon>Cytophagales</taxon>
        <taxon>Cytophagaceae</taxon>
        <taxon>Spirosoma</taxon>
    </lineage>
</organism>
<evidence type="ECO:0000313" key="1">
    <source>
        <dbReference type="EMBL" id="MBD2757503.1"/>
    </source>
</evidence>
<gene>
    <name evidence="1" type="ORF">IC230_31830</name>
</gene>
<dbReference type="AlphaFoldDB" id="A0A927B930"/>
<protein>
    <submittedName>
        <fullName evidence="1">Uncharacterized protein</fullName>
    </submittedName>
</protein>
<dbReference type="RefSeq" id="WP_191043126.1">
    <property type="nucleotide sequence ID" value="NZ_JACXAA010000023.1"/>
</dbReference>
<comment type="caution">
    <text evidence="1">The sequence shown here is derived from an EMBL/GenBank/DDBJ whole genome shotgun (WGS) entry which is preliminary data.</text>
</comment>
<accession>A0A927B930</accession>
<dbReference type="Proteomes" id="UP000653797">
    <property type="component" value="Unassembled WGS sequence"/>
</dbReference>
<proteinExistence type="predicted"/>
<dbReference type="EMBL" id="JACXAA010000023">
    <property type="protein sequence ID" value="MBD2757503.1"/>
    <property type="molecule type" value="Genomic_DNA"/>
</dbReference>
<name>A0A927B930_9BACT</name>
<sequence>MNLSKKEDCRLVIDGITPSRAGSSTTAGIWAWHPLQFRDSQGNVDLVLRPNNIGGRVPWLTVVLGQPNSPPLSMTKRRVNLLASMVRSRQELRRE</sequence>
<reference evidence="1" key="1">
    <citation type="submission" date="2020-09" db="EMBL/GenBank/DDBJ databases">
        <authorList>
            <person name="Kim M.K."/>
        </authorList>
    </citation>
    <scope>NUCLEOTIDE SEQUENCE</scope>
    <source>
        <strain evidence="1">BT704</strain>
    </source>
</reference>
<keyword evidence="2" id="KW-1185">Reference proteome</keyword>
<evidence type="ECO:0000313" key="2">
    <source>
        <dbReference type="Proteomes" id="UP000653797"/>
    </source>
</evidence>